<dbReference type="Gene3D" id="1.20.1050.10">
    <property type="match status" value="1"/>
</dbReference>
<dbReference type="InterPro" id="IPR036282">
    <property type="entry name" value="Glutathione-S-Trfase_C_sf"/>
</dbReference>
<dbReference type="InterPro" id="IPR033468">
    <property type="entry name" value="Metaxin_GST"/>
</dbReference>
<dbReference type="PANTHER" id="PTHR12289">
    <property type="entry name" value="METAXIN RELATED"/>
    <property type="match status" value="1"/>
</dbReference>
<dbReference type="SUPFAM" id="SSF47616">
    <property type="entry name" value="GST C-terminal domain-like"/>
    <property type="match status" value="1"/>
</dbReference>
<evidence type="ECO:0000313" key="4">
    <source>
        <dbReference type="Proteomes" id="UP000284403"/>
    </source>
</evidence>
<dbReference type="EMBL" id="MKKU01000754">
    <property type="protein sequence ID" value="RNF02791.1"/>
    <property type="molecule type" value="Genomic_DNA"/>
</dbReference>
<dbReference type="Proteomes" id="UP000284403">
    <property type="component" value="Unassembled WGS sequence"/>
</dbReference>
<dbReference type="PANTHER" id="PTHR12289:SF41">
    <property type="entry name" value="FAILED AXON CONNECTIONS-RELATED"/>
    <property type="match status" value="1"/>
</dbReference>
<dbReference type="GO" id="GO:0005737">
    <property type="term" value="C:cytoplasm"/>
    <property type="evidence" value="ECO:0007669"/>
    <property type="project" value="TreeGrafter"/>
</dbReference>
<dbReference type="OrthoDB" id="5809458at2759"/>
<gene>
    <name evidence="3" type="ORF">Tco025E_08327</name>
</gene>
<proteinExistence type="predicted"/>
<organism evidence="3 4">
    <name type="scientific">Trypanosoma conorhini</name>
    <dbReference type="NCBI Taxonomy" id="83891"/>
    <lineage>
        <taxon>Eukaryota</taxon>
        <taxon>Discoba</taxon>
        <taxon>Euglenozoa</taxon>
        <taxon>Kinetoplastea</taxon>
        <taxon>Metakinetoplastina</taxon>
        <taxon>Trypanosomatida</taxon>
        <taxon>Trypanosomatidae</taxon>
        <taxon>Trypanosoma</taxon>
    </lineage>
</organism>
<dbReference type="AlphaFoldDB" id="A0A3R7KAQ2"/>
<feature type="domain" description="Metaxin glutathione S-transferase" evidence="1">
    <location>
        <begin position="153"/>
        <end position="213"/>
    </location>
</feature>
<reference evidence="3 4" key="1">
    <citation type="journal article" date="2018" name="BMC Genomics">
        <title>Genomic comparison of Trypanosoma conorhini and Trypanosoma rangeli to Trypanosoma cruzi strains of high and low virulence.</title>
        <authorList>
            <person name="Bradwell K.R."/>
            <person name="Koparde V.N."/>
            <person name="Matveyev A.V."/>
            <person name="Serrano M.G."/>
            <person name="Alves J.M."/>
            <person name="Parikh H."/>
            <person name="Huang B."/>
            <person name="Lee V."/>
            <person name="Espinosa-Alvarez O."/>
            <person name="Ortiz P.A."/>
            <person name="Costa-Martins A.G."/>
            <person name="Teixeira M.M."/>
            <person name="Buck G.A."/>
        </authorList>
    </citation>
    <scope>NUCLEOTIDE SEQUENCE [LARGE SCALE GENOMIC DNA]</scope>
    <source>
        <strain evidence="3 4">025E</strain>
    </source>
</reference>
<evidence type="ECO:0000313" key="3">
    <source>
        <dbReference type="EMBL" id="RNF02791.1"/>
    </source>
</evidence>
<evidence type="ECO:0008006" key="5">
    <source>
        <dbReference type="Google" id="ProtNLM"/>
    </source>
</evidence>
<evidence type="ECO:0000259" key="1">
    <source>
        <dbReference type="Pfam" id="PF17171"/>
    </source>
</evidence>
<name>A0A3R7KAQ2_9TRYP</name>
<dbReference type="RefSeq" id="XP_029224716.1">
    <property type="nucleotide sequence ID" value="XM_029375178.1"/>
</dbReference>
<dbReference type="Pfam" id="PF17172">
    <property type="entry name" value="GST_N_4"/>
    <property type="match status" value="1"/>
</dbReference>
<comment type="caution">
    <text evidence="3">The sequence shown here is derived from an EMBL/GenBank/DDBJ whole genome shotgun (WGS) entry which is preliminary data.</text>
</comment>
<dbReference type="Pfam" id="PF17171">
    <property type="entry name" value="GST_C_6"/>
    <property type="match status" value="1"/>
</dbReference>
<accession>A0A3R7KAQ2</accession>
<sequence length="233" mass="25702">MMSTDDSQKLQLYVIAKPSAHPGVSAPCATVENFLRLAKVPYEVHTLNDVRISPTGNLPLLRYKGNCLDAPDTIIAFVTSTFNVKLDKYLTDKEKAIGVALAALAKYCAWWSYDWLPRTEKRNVVKAFLVKMLQKVTMSDELTLKSAMQTRQEEDLQAIEKVIGAKNYLLGSTPTSYDCALYALLLPLASPNVGGAATYVTNSRVLTGYMKRMSNSTLTAQNGESLHTNGKSR</sequence>
<protein>
    <recommendedName>
        <fullName evidence="5">Thioredoxin-like fold domain-containing protein</fullName>
    </recommendedName>
</protein>
<dbReference type="InterPro" id="IPR012336">
    <property type="entry name" value="Thioredoxin-like_fold"/>
</dbReference>
<dbReference type="GeneID" id="40321938"/>
<keyword evidence="4" id="KW-1185">Reference proteome</keyword>
<feature type="domain" description="Thioredoxin-like fold" evidence="2">
    <location>
        <begin position="28"/>
        <end position="107"/>
    </location>
</feature>
<dbReference type="CDD" id="cd03054">
    <property type="entry name" value="GST_N_Metaxin"/>
    <property type="match status" value="1"/>
</dbReference>
<evidence type="ECO:0000259" key="2">
    <source>
        <dbReference type="Pfam" id="PF17172"/>
    </source>
</evidence>
<dbReference type="InterPro" id="IPR050931">
    <property type="entry name" value="Mito_Protein_Transport_Metaxin"/>
</dbReference>